<dbReference type="CDD" id="cd00067">
    <property type="entry name" value="GAL4"/>
    <property type="match status" value="1"/>
</dbReference>
<dbReference type="GO" id="GO:0008270">
    <property type="term" value="F:zinc ion binding"/>
    <property type="evidence" value="ECO:0007669"/>
    <property type="project" value="InterPro"/>
</dbReference>
<dbReference type="GO" id="GO:0000981">
    <property type="term" value="F:DNA-binding transcription factor activity, RNA polymerase II-specific"/>
    <property type="evidence" value="ECO:0007669"/>
    <property type="project" value="InterPro"/>
</dbReference>
<name>A0A2T3ZRU8_TRIHA</name>
<dbReference type="RefSeq" id="XP_024767192.1">
    <property type="nucleotide sequence ID" value="XM_024912967.1"/>
</dbReference>
<dbReference type="AlphaFoldDB" id="A0A2T3ZRU8"/>
<evidence type="ECO:0000259" key="2">
    <source>
        <dbReference type="PROSITE" id="PS50048"/>
    </source>
</evidence>
<dbReference type="Gene3D" id="4.10.240.10">
    <property type="entry name" value="Zn(2)-C6 fungal-type DNA-binding domain"/>
    <property type="match status" value="1"/>
</dbReference>
<feature type="domain" description="Zn(2)-C6 fungal-type" evidence="2">
    <location>
        <begin position="14"/>
        <end position="44"/>
    </location>
</feature>
<dbReference type="GeneID" id="36621526"/>
<evidence type="ECO:0000256" key="1">
    <source>
        <dbReference type="ARBA" id="ARBA00023242"/>
    </source>
</evidence>
<organism evidence="3 4">
    <name type="scientific">Trichoderma harzianum CBS 226.95</name>
    <dbReference type="NCBI Taxonomy" id="983964"/>
    <lineage>
        <taxon>Eukaryota</taxon>
        <taxon>Fungi</taxon>
        <taxon>Dikarya</taxon>
        <taxon>Ascomycota</taxon>
        <taxon>Pezizomycotina</taxon>
        <taxon>Sordariomycetes</taxon>
        <taxon>Hypocreomycetidae</taxon>
        <taxon>Hypocreales</taxon>
        <taxon>Hypocreaceae</taxon>
        <taxon>Trichoderma</taxon>
    </lineage>
</organism>
<sequence length="488" mass="54829">MSAQVPLTLKAQRPCRYCASRKQGCDRLLPTCSRCTSKSLKCNYSVSRDGHAITLQNKAPVQNSDLVEFRGSCSPDLSTKGESLLFRLVCDSDRQDAEYDGPSLSELLLKILGAFDIDIPNLLDSYLASVHRWLPVLREEHIRQKCAHLENDDHGDVARLLLTLYVVVQFPCDHAAHSMNTRLYRTLKRLFVITQSSPGIKDLDILQYGLLLGAYECSQGLESAYDTLNHCVSLARMVEVQSYKSNDLDSKDPKERLLCGYALVALDRLIALSSMDYCLPLLLPDPQSFPLIEEHDLELDEKLKAYGYTGRMRITATVARLVSDTMAFLRCCQLGRTQQADYVAVDSSAQASLGKLLRLSEDKAFLNCEPTSMAISALMALRSSHDRRRSGPRDSKDATALWSIASMTLEMCLSASEFIRYHGIENLSFIGLCCVWRAALPLVSLKEFQISAQELETLRSELQRFSSCWAIGVTFLQQFDQLVYLRNF</sequence>
<reference evidence="3 4" key="1">
    <citation type="submission" date="2016-07" db="EMBL/GenBank/DDBJ databases">
        <title>Multiple horizontal gene transfer events from other fungi enriched the ability of initially mycotrophic Trichoderma (Ascomycota) to feed on dead plant biomass.</title>
        <authorList>
            <consortium name="DOE Joint Genome Institute"/>
            <person name="Aerts A."/>
            <person name="Atanasova L."/>
            <person name="Chenthamara K."/>
            <person name="Zhang J."/>
            <person name="Grujic M."/>
            <person name="Henrissat B."/>
            <person name="Kuo A."/>
            <person name="Salamov A."/>
            <person name="Lipzen A."/>
            <person name="Labutti K."/>
            <person name="Barry K."/>
            <person name="Miao Y."/>
            <person name="Rahimi M.J."/>
            <person name="Shen Q."/>
            <person name="Grigoriev I.V."/>
            <person name="Kubicek C.P."/>
            <person name="Druzhinina I.S."/>
        </authorList>
    </citation>
    <scope>NUCLEOTIDE SEQUENCE [LARGE SCALE GENOMIC DNA]</scope>
    <source>
        <strain evidence="3 4">CBS 226.95</strain>
    </source>
</reference>
<dbReference type="InterPro" id="IPR001138">
    <property type="entry name" value="Zn2Cys6_DnaBD"/>
</dbReference>
<dbReference type="PROSITE" id="PS00463">
    <property type="entry name" value="ZN2_CY6_FUNGAL_1"/>
    <property type="match status" value="1"/>
</dbReference>
<proteinExistence type="predicted"/>
<dbReference type="PROSITE" id="PS50048">
    <property type="entry name" value="ZN2_CY6_FUNGAL_2"/>
    <property type="match status" value="1"/>
</dbReference>
<gene>
    <name evidence="3" type="ORF">M431DRAFT_157301</name>
</gene>
<dbReference type="EMBL" id="KZ679717">
    <property type="protein sequence ID" value="PTB47515.1"/>
    <property type="molecule type" value="Genomic_DNA"/>
</dbReference>
<dbReference type="Proteomes" id="UP000241690">
    <property type="component" value="Unassembled WGS sequence"/>
</dbReference>
<protein>
    <recommendedName>
        <fullName evidence="2">Zn(2)-C6 fungal-type domain-containing protein</fullName>
    </recommendedName>
</protein>
<dbReference type="SMART" id="SM00066">
    <property type="entry name" value="GAL4"/>
    <property type="match status" value="1"/>
</dbReference>
<dbReference type="InterPro" id="IPR036864">
    <property type="entry name" value="Zn2-C6_fun-type_DNA-bd_sf"/>
</dbReference>
<dbReference type="CDD" id="cd12148">
    <property type="entry name" value="fungal_TF_MHR"/>
    <property type="match status" value="1"/>
</dbReference>
<keyword evidence="1" id="KW-0539">Nucleus</keyword>
<evidence type="ECO:0000313" key="4">
    <source>
        <dbReference type="Proteomes" id="UP000241690"/>
    </source>
</evidence>
<keyword evidence="4" id="KW-1185">Reference proteome</keyword>
<dbReference type="SUPFAM" id="SSF57701">
    <property type="entry name" value="Zn2/Cys6 DNA-binding domain"/>
    <property type="match status" value="1"/>
</dbReference>
<evidence type="ECO:0000313" key="3">
    <source>
        <dbReference type="EMBL" id="PTB47515.1"/>
    </source>
</evidence>
<dbReference type="Pfam" id="PF00172">
    <property type="entry name" value="Zn_clus"/>
    <property type="match status" value="1"/>
</dbReference>
<accession>A0A2T3ZRU8</accession>